<dbReference type="InterPro" id="IPR000683">
    <property type="entry name" value="Gfo/Idh/MocA-like_OxRdtase_N"/>
</dbReference>
<evidence type="ECO:0000259" key="2">
    <source>
        <dbReference type="Pfam" id="PF01408"/>
    </source>
</evidence>
<feature type="domain" description="TauD/TfdA-like" evidence="3">
    <location>
        <begin position="37"/>
        <end position="323"/>
    </location>
</feature>
<dbReference type="Pfam" id="PF01408">
    <property type="entry name" value="GFO_IDH_MocA"/>
    <property type="match status" value="1"/>
</dbReference>
<evidence type="ECO:0008006" key="6">
    <source>
        <dbReference type="Google" id="ProtNLM"/>
    </source>
</evidence>
<evidence type="ECO:0000313" key="5">
    <source>
        <dbReference type="EMBL" id="CAD8371182.1"/>
    </source>
</evidence>
<dbReference type="InterPro" id="IPR050424">
    <property type="entry name" value="Gfo-Idh-MocA_inositol_DH"/>
</dbReference>
<dbReference type="GO" id="GO:0016491">
    <property type="term" value="F:oxidoreductase activity"/>
    <property type="evidence" value="ECO:0007669"/>
    <property type="project" value="UniProtKB-KW"/>
</dbReference>
<dbReference type="GO" id="GO:0000166">
    <property type="term" value="F:nucleotide binding"/>
    <property type="evidence" value="ECO:0007669"/>
    <property type="project" value="InterPro"/>
</dbReference>
<feature type="domain" description="Gfo/Idh/MocA-like oxidoreductase N-terminal" evidence="2">
    <location>
        <begin position="343"/>
        <end position="461"/>
    </location>
</feature>
<dbReference type="InterPro" id="IPR036291">
    <property type="entry name" value="NAD(P)-bd_dom_sf"/>
</dbReference>
<proteinExistence type="predicted"/>
<reference evidence="5" key="1">
    <citation type="submission" date="2021-01" db="EMBL/GenBank/DDBJ databases">
        <authorList>
            <person name="Corre E."/>
            <person name="Pelletier E."/>
            <person name="Niang G."/>
            <person name="Scheremetjew M."/>
            <person name="Finn R."/>
            <person name="Kale V."/>
            <person name="Holt S."/>
            <person name="Cochrane G."/>
            <person name="Meng A."/>
            <person name="Brown T."/>
            <person name="Cohen L."/>
        </authorList>
    </citation>
    <scope>NUCLEOTIDE SEQUENCE</scope>
    <source>
        <strain evidence="5">Pbaha01</strain>
    </source>
</reference>
<dbReference type="SUPFAM" id="SSF51197">
    <property type="entry name" value="Clavaminate synthase-like"/>
    <property type="match status" value="1"/>
</dbReference>
<dbReference type="PANTHER" id="PTHR43593:SF1">
    <property type="entry name" value="INOSITOL 2-DEHYDROGENASE"/>
    <property type="match status" value="1"/>
</dbReference>
<evidence type="ECO:0000259" key="4">
    <source>
        <dbReference type="Pfam" id="PF02894"/>
    </source>
</evidence>
<feature type="domain" description="Gfo/Idh/MocA-like oxidoreductase C-terminal" evidence="4">
    <location>
        <begin position="495"/>
        <end position="714"/>
    </location>
</feature>
<dbReference type="SUPFAM" id="SSF51735">
    <property type="entry name" value="NAD(P)-binding Rossmann-fold domains"/>
    <property type="match status" value="1"/>
</dbReference>
<evidence type="ECO:0000259" key="3">
    <source>
        <dbReference type="Pfam" id="PF02668"/>
    </source>
</evidence>
<accession>A0A7S0AQU6</accession>
<sequence>MELIAATIPEQRPLQDSGLAFPLALTPRTQVATAHPGDALAAWCGRHSAKLRNQALQHGAVLLRGCGIRGAEDFAAVTRALGCEGYEYVGGAAPRTELVPGVVFTSNESPPDQPIPFHHELAQAPNPPAYLLFHCEHAAASGGATPIIPSTEVAAFFEREFADFAKKVEALGVRYIRVMPEVTDATSALGRSWKETYNVSTREEAEAAMRKQGTSFEWLANGDCRTVTAALPALRVDARNGKRVFFNSVIAAFTGWYDSRNIGEKAVVLGDGSPVDGIALRKVAQFMQERQVAFAWEAGDVLLLDNTLVMHARQSFEPPRRVLAALRGPPLTAREAHARATPLRIGIIGTGAMGKEHVRNISLLGEGVASVVAVSDSDARGRAEALEELGPRAPACAIFGRYEDLLACDFVDAVIVCTPNYTHIDVLRQAIPTGKHILCEKPLCTTVADCEEVERLLEERDAEAQKAGTKVGVFMTGMEYRWMPPIAQLIEETDSGKHGAVQVVSVREHRFPFLVKVNNWNRFNRFTGGTLVEKACHFFDLMRRIVRSEPVSVYASGGQAMNHKDEIYGGERPDIIDHALAVVEFESGAKASLDLCMFAEDEQTEQVTAVCERGKVEARSPDSVVRVVRRRHVAGLGRTPPAPGERAVPELRNVPVPAALAAAGYHEGATFFELREFVEAAQGLRAVPVSAHDGRMAVAMGMAAQESIRTGKVVYIAGANGMSQEVVASTSVQPSTEHVGAALVSQEQKDGNTLRSRL</sequence>
<dbReference type="SUPFAM" id="SSF55347">
    <property type="entry name" value="Glyceraldehyde-3-phosphate dehydrogenase-like, C-terminal domain"/>
    <property type="match status" value="1"/>
</dbReference>
<organism evidence="5">
    <name type="scientific">Pyrodinium bahamense</name>
    <dbReference type="NCBI Taxonomy" id="73915"/>
    <lineage>
        <taxon>Eukaryota</taxon>
        <taxon>Sar</taxon>
        <taxon>Alveolata</taxon>
        <taxon>Dinophyceae</taxon>
        <taxon>Gonyaulacales</taxon>
        <taxon>Pyrocystaceae</taxon>
        <taxon>Pyrodinium</taxon>
    </lineage>
</organism>
<dbReference type="PANTHER" id="PTHR43593">
    <property type="match status" value="1"/>
</dbReference>
<dbReference type="Gene3D" id="3.40.50.720">
    <property type="entry name" value="NAD(P)-binding Rossmann-like Domain"/>
    <property type="match status" value="1"/>
</dbReference>
<gene>
    <name evidence="5" type="ORF">PBAH0796_LOCUS20235</name>
</gene>
<dbReference type="Gene3D" id="3.60.130.10">
    <property type="entry name" value="Clavaminate synthase-like"/>
    <property type="match status" value="1"/>
</dbReference>
<dbReference type="EMBL" id="HBEG01033136">
    <property type="protein sequence ID" value="CAD8371182.1"/>
    <property type="molecule type" value="Transcribed_RNA"/>
</dbReference>
<dbReference type="Pfam" id="PF02668">
    <property type="entry name" value="TauD"/>
    <property type="match status" value="1"/>
</dbReference>
<dbReference type="InterPro" id="IPR004104">
    <property type="entry name" value="Gfo/Idh/MocA-like_OxRdtase_C"/>
</dbReference>
<dbReference type="InterPro" id="IPR042098">
    <property type="entry name" value="TauD-like_sf"/>
</dbReference>
<protein>
    <recommendedName>
        <fullName evidence="6">Oxidoreductase</fullName>
    </recommendedName>
</protein>
<name>A0A7S0AQU6_9DINO</name>
<dbReference type="AlphaFoldDB" id="A0A7S0AQU6"/>
<dbReference type="InterPro" id="IPR003819">
    <property type="entry name" value="TauD/TfdA-like"/>
</dbReference>
<dbReference type="Gene3D" id="3.30.360.10">
    <property type="entry name" value="Dihydrodipicolinate Reductase, domain 2"/>
    <property type="match status" value="1"/>
</dbReference>
<keyword evidence="1" id="KW-0560">Oxidoreductase</keyword>
<dbReference type="Pfam" id="PF02894">
    <property type="entry name" value="GFO_IDH_MocA_C"/>
    <property type="match status" value="1"/>
</dbReference>
<evidence type="ECO:0000256" key="1">
    <source>
        <dbReference type="ARBA" id="ARBA00023002"/>
    </source>
</evidence>